<dbReference type="Pfam" id="PF03739">
    <property type="entry name" value="LptF_LptG"/>
    <property type="match status" value="1"/>
</dbReference>
<keyword evidence="5 6" id="KW-0472">Membrane</keyword>
<feature type="transmembrane region" description="Helical" evidence="6">
    <location>
        <begin position="48"/>
        <end position="78"/>
    </location>
</feature>
<name>A0A4R1B5J8_9BACT</name>
<dbReference type="GO" id="GO:0015920">
    <property type="term" value="P:lipopolysaccharide transport"/>
    <property type="evidence" value="ECO:0007669"/>
    <property type="project" value="TreeGrafter"/>
</dbReference>
<accession>A0A4R1B5J8</accession>
<comment type="caution">
    <text evidence="7">The sequence shown here is derived from an EMBL/GenBank/DDBJ whole genome shotgun (WGS) entry which is preliminary data.</text>
</comment>
<evidence type="ECO:0000313" key="8">
    <source>
        <dbReference type="Proteomes" id="UP000295334"/>
    </source>
</evidence>
<dbReference type="AlphaFoldDB" id="A0A4R1B5J8"/>
<feature type="transmembrane region" description="Helical" evidence="6">
    <location>
        <begin position="365"/>
        <end position="382"/>
    </location>
</feature>
<evidence type="ECO:0000256" key="4">
    <source>
        <dbReference type="ARBA" id="ARBA00022989"/>
    </source>
</evidence>
<protein>
    <submittedName>
        <fullName evidence="7">YjgP/YjgQ family permease</fullName>
    </submittedName>
</protein>
<proteinExistence type="predicted"/>
<keyword evidence="8" id="KW-1185">Reference proteome</keyword>
<feature type="transmembrane region" description="Helical" evidence="6">
    <location>
        <begin position="12"/>
        <end position="36"/>
    </location>
</feature>
<dbReference type="OrthoDB" id="1096108at2"/>
<keyword evidence="2" id="KW-1003">Cell membrane</keyword>
<evidence type="ECO:0000256" key="6">
    <source>
        <dbReference type="SAM" id="Phobius"/>
    </source>
</evidence>
<comment type="subcellular location">
    <subcellularLocation>
        <location evidence="1">Cell membrane</location>
        <topology evidence="1">Multi-pass membrane protein</topology>
    </subcellularLocation>
</comment>
<dbReference type="PANTHER" id="PTHR33529">
    <property type="entry name" value="SLR0882 PROTEIN-RELATED"/>
    <property type="match status" value="1"/>
</dbReference>
<dbReference type="InterPro" id="IPR005495">
    <property type="entry name" value="LptG/LptF_permease"/>
</dbReference>
<feature type="transmembrane region" description="Helical" evidence="6">
    <location>
        <begin position="420"/>
        <end position="442"/>
    </location>
</feature>
<organism evidence="7 8">
    <name type="scientific">Flaviaesturariibacter flavus</name>
    <dbReference type="NCBI Taxonomy" id="2502780"/>
    <lineage>
        <taxon>Bacteria</taxon>
        <taxon>Pseudomonadati</taxon>
        <taxon>Bacteroidota</taxon>
        <taxon>Chitinophagia</taxon>
        <taxon>Chitinophagales</taxon>
        <taxon>Chitinophagaceae</taxon>
        <taxon>Flaviaestuariibacter</taxon>
    </lineage>
</organism>
<feature type="transmembrane region" description="Helical" evidence="6">
    <location>
        <begin position="389"/>
        <end position="408"/>
    </location>
</feature>
<dbReference type="PANTHER" id="PTHR33529:SF6">
    <property type="entry name" value="YJGP_YJGQ FAMILY PERMEASE"/>
    <property type="match status" value="1"/>
</dbReference>
<dbReference type="Proteomes" id="UP000295334">
    <property type="component" value="Unassembled WGS sequence"/>
</dbReference>
<keyword evidence="4 6" id="KW-1133">Transmembrane helix</keyword>
<dbReference type="GO" id="GO:0043190">
    <property type="term" value="C:ATP-binding cassette (ABC) transporter complex"/>
    <property type="evidence" value="ECO:0007669"/>
    <property type="project" value="TreeGrafter"/>
</dbReference>
<sequence length="469" mass="52521">MKKLDKLILKAFLGPFAATFFITLVVLVLQFFWLWIDDFVGKGLSPGIILEFIGFQAATLVPLALPLAVLLASLMTFGNLGETYELVAVKASGISLLRFMRPLFFFVLAICGVAFYFGNSVIPITQLKSRTMLSDIVWAKPAFDIKEGVFYDKISGLAIKIGKKENDSIIHDIIIYEQAGGLQDNFVLASDGIMTVSPDKRFLEFNLKNGWRYSERAAQNGPGTEFIRLGFKEYKKSLDLIAFQFKSTSDSAEKANFRVMSMPQLAKVIDSMNRTHARVGGRIRKEAFGGSGIGRWQDTSWASVPAATAAIDMAKLIPDSVKTVVNDRVVGRIGTVRSINEAIANQLESDQREKIRYEIEWHRKISLSLACLVLFLIGAPLGSIIRRGGIGNSLISSIAFFMLFYFIANTGEKFAKEGSWTAFSGMWLATFVLTPIGILLTWKAIHDSQLFNREYYYRLFRKLRRKKAQ</sequence>
<evidence type="ECO:0000313" key="7">
    <source>
        <dbReference type="EMBL" id="TCJ13412.1"/>
    </source>
</evidence>
<feature type="transmembrane region" description="Helical" evidence="6">
    <location>
        <begin position="99"/>
        <end position="118"/>
    </location>
</feature>
<evidence type="ECO:0000256" key="2">
    <source>
        <dbReference type="ARBA" id="ARBA00022475"/>
    </source>
</evidence>
<evidence type="ECO:0000256" key="5">
    <source>
        <dbReference type="ARBA" id="ARBA00023136"/>
    </source>
</evidence>
<dbReference type="EMBL" id="SJZI01000046">
    <property type="protein sequence ID" value="TCJ13412.1"/>
    <property type="molecule type" value="Genomic_DNA"/>
</dbReference>
<keyword evidence="3 6" id="KW-0812">Transmembrane</keyword>
<reference evidence="7 8" key="1">
    <citation type="submission" date="2019-03" db="EMBL/GenBank/DDBJ databases">
        <authorList>
            <person name="Kim M.K.M."/>
        </authorList>
    </citation>
    <scope>NUCLEOTIDE SEQUENCE [LARGE SCALE GENOMIC DNA]</scope>
    <source>
        <strain evidence="7 8">17J68-12</strain>
    </source>
</reference>
<gene>
    <name evidence="7" type="ORF">EPD60_13250</name>
</gene>
<evidence type="ECO:0000256" key="1">
    <source>
        <dbReference type="ARBA" id="ARBA00004651"/>
    </source>
</evidence>
<evidence type="ECO:0000256" key="3">
    <source>
        <dbReference type="ARBA" id="ARBA00022692"/>
    </source>
</evidence>